<sequence length="1232" mass="132952">MDPQSPPKRMTRARAAKAESTLKTTKIITAAAKAKTTRSTATSSSTSTKRKARSDEDVEAEDQDQDNDELAKPAEPEPVMKTTRSRGRPKKVAEPEPEPALAPPARTRGRPKKVVEEPPKHEPTRATRATRARKALLEENPPVPAEVEKKTTTRARATSTATQPGRTTVKKTVKFEEPEKENIAPPAASKSKPATKASEPAAGLRAKPVRKAAATGRATRATKSAIQAEEMYDKPVPLSPKKITQMALNNRAADSEDELAIDEKTPVKPRVRGPAKLPVRIAKPDLPPPAKSEDDTTKIPTVMLGSPCRRLPSSPWKDAMKSPAKRVEGISSLSLSAGVAPSGQAGQAGQSPFKTSLLQSPAKRPQSPIKAFNARVSARQEPIASPFKGSFMSPAKRPFSPIKAFASARKQDEQVLDRTPGPKPTLLATPLPQESAGVGEEDVGAMEDEFDMHHDELEDDGQQDSPSRRFPGRLSAVLPRHADPTLASEMLTVQETAEGDEADAVESARHYVVSEAEEDITEAGDPMHLDEPEAELAQTERETTTPPASPPRYAGAMFSLSGRDLHHHDDLDSESEDELGPNPRQSQADSTSTFDAFPATPCPASSSRMTAHYGSGKSIKSAGRSTAKRPRMDDKFGFTPLIHQLSGWTTGSSPVKVPKSPDVLSSEDAEVGTPAQEQDSPAPVDSPTMNAFFEEAMSADPHAVEPEVEAVIEAEVEAPLTGEVLEPEFSDASMSAEDLALVKEANEMSLMAPEQLEDFVDHGDPDETLSDASQEYGDENDVPIDPALLPPAPEATVVVPPVTPQRMIMRDFHTVSKVPLKPADDSTPRPKMRKRSHSISRLPVQRPTQGLTRSATVISYSPTKQREQSVPEERETGRAQSVPPVTPTKSESGWSMAGTPARTPRRDLNPALLRGAVVFVDVHTSEGADASGIFVELLSQMGARCVKSWPWNPSSPPGPGGAPASSRIGITHVVYKDGGKRTLEKVRESAGVVQCVGVSWVLDCERENQWLEEAPYYIDTSLVPRGGARRRKSMEPKALASLNGIVLATTPARRTASTGSGNPDVARECHTAPSTPMNRRDSGLWMRTPEDEDKEKDSGHDLDHHGDDAHGGDNTIDTSSEWDSAFLTPVPKTPAPEVIARFAANVTPVTPRGMGGYGEEADDDDDDEREQREALATRTCPPKRTGAEAEAAYYGVLGGDKDERVMMRLMAARRKSLQFAPKVGSPLSRAWK</sequence>
<feature type="region of interest" description="Disordered" evidence="1">
    <location>
        <begin position="1"/>
        <end position="233"/>
    </location>
</feature>
<feature type="region of interest" description="Disordered" evidence="1">
    <location>
        <begin position="250"/>
        <end position="323"/>
    </location>
</feature>
<accession>A0AAJ0BZ38</accession>
<feature type="region of interest" description="Disordered" evidence="1">
    <location>
        <begin position="1150"/>
        <end position="1179"/>
    </location>
</feature>
<feature type="region of interest" description="Disordered" evidence="1">
    <location>
        <begin position="513"/>
        <end position="688"/>
    </location>
</feature>
<dbReference type="PROSITE" id="PS50172">
    <property type="entry name" value="BRCT"/>
    <property type="match status" value="1"/>
</dbReference>
<feature type="compositionally biased region" description="Acidic residues" evidence="1">
    <location>
        <begin position="439"/>
        <end position="450"/>
    </location>
</feature>
<evidence type="ECO:0000259" key="2">
    <source>
        <dbReference type="PROSITE" id="PS50172"/>
    </source>
</evidence>
<feature type="compositionally biased region" description="Basic and acidic residues" evidence="1">
    <location>
        <begin position="173"/>
        <end position="182"/>
    </location>
</feature>
<dbReference type="Proteomes" id="UP001244011">
    <property type="component" value="Unassembled WGS sequence"/>
</dbReference>
<dbReference type="InterPro" id="IPR001357">
    <property type="entry name" value="BRCT_dom"/>
</dbReference>
<feature type="region of interest" description="Disordered" evidence="1">
    <location>
        <begin position="337"/>
        <end position="367"/>
    </location>
</feature>
<feature type="region of interest" description="Disordered" evidence="1">
    <location>
        <begin position="759"/>
        <end position="782"/>
    </location>
</feature>
<evidence type="ECO:0000313" key="4">
    <source>
        <dbReference type="Proteomes" id="UP001244011"/>
    </source>
</evidence>
<reference evidence="3" key="1">
    <citation type="submission" date="2023-06" db="EMBL/GenBank/DDBJ databases">
        <title>Genome-scale phylogeny and comparative genomics of the fungal order Sordariales.</title>
        <authorList>
            <consortium name="Lawrence Berkeley National Laboratory"/>
            <person name="Hensen N."/>
            <person name="Bonometti L."/>
            <person name="Westerberg I."/>
            <person name="Brannstrom I.O."/>
            <person name="Guillou S."/>
            <person name="Cros-Aarteil S."/>
            <person name="Calhoun S."/>
            <person name="Haridas S."/>
            <person name="Kuo A."/>
            <person name="Mondo S."/>
            <person name="Pangilinan J."/>
            <person name="Riley R."/>
            <person name="Labutti K."/>
            <person name="Andreopoulos B."/>
            <person name="Lipzen A."/>
            <person name="Chen C."/>
            <person name="Yanf M."/>
            <person name="Daum C."/>
            <person name="Ng V."/>
            <person name="Clum A."/>
            <person name="Steindorff A."/>
            <person name="Ohm R."/>
            <person name="Martin F."/>
            <person name="Silar P."/>
            <person name="Natvig D."/>
            <person name="Lalanne C."/>
            <person name="Gautier V."/>
            <person name="Ament-Velasquez S.L."/>
            <person name="Kruys A."/>
            <person name="Hutchinson M.I."/>
            <person name="Powell A.J."/>
            <person name="Barry K."/>
            <person name="Miller A.N."/>
            <person name="Grigoriev I.V."/>
            <person name="Debuchy R."/>
            <person name="Gladieux P."/>
            <person name="Thoren M.H."/>
            <person name="Johannesson H."/>
        </authorList>
    </citation>
    <scope>NUCLEOTIDE SEQUENCE</scope>
    <source>
        <strain evidence="3">8032-3</strain>
    </source>
</reference>
<dbReference type="InterPro" id="IPR022047">
    <property type="entry name" value="Microcephalin-like"/>
</dbReference>
<dbReference type="Gene3D" id="3.40.50.10190">
    <property type="entry name" value="BRCT domain"/>
    <property type="match status" value="1"/>
</dbReference>
<feature type="compositionally biased region" description="Acidic residues" evidence="1">
    <location>
        <begin position="56"/>
        <end position="68"/>
    </location>
</feature>
<feature type="compositionally biased region" description="Basic and acidic residues" evidence="1">
    <location>
        <begin position="113"/>
        <end position="125"/>
    </location>
</feature>
<organism evidence="3 4">
    <name type="scientific">Phialemonium atrogriseum</name>
    <dbReference type="NCBI Taxonomy" id="1093897"/>
    <lineage>
        <taxon>Eukaryota</taxon>
        <taxon>Fungi</taxon>
        <taxon>Dikarya</taxon>
        <taxon>Ascomycota</taxon>
        <taxon>Pezizomycotina</taxon>
        <taxon>Sordariomycetes</taxon>
        <taxon>Sordariomycetidae</taxon>
        <taxon>Cephalothecales</taxon>
        <taxon>Cephalothecaceae</taxon>
        <taxon>Phialemonium</taxon>
    </lineage>
</organism>
<dbReference type="SUPFAM" id="SSF52113">
    <property type="entry name" value="BRCT domain"/>
    <property type="match status" value="1"/>
</dbReference>
<feature type="region of interest" description="Disordered" evidence="1">
    <location>
        <begin position="1050"/>
        <end position="1120"/>
    </location>
</feature>
<dbReference type="SMART" id="SM00384">
    <property type="entry name" value="AT_hook"/>
    <property type="match status" value="2"/>
</dbReference>
<comment type="caution">
    <text evidence="3">The sequence shown here is derived from an EMBL/GenBank/DDBJ whole genome shotgun (WGS) entry which is preliminary data.</text>
</comment>
<dbReference type="CDD" id="cd17716">
    <property type="entry name" value="BRCT_microcephalin_rpt1"/>
    <property type="match status" value="1"/>
</dbReference>
<evidence type="ECO:0000256" key="1">
    <source>
        <dbReference type="SAM" id="MobiDB-lite"/>
    </source>
</evidence>
<feature type="region of interest" description="Disordered" evidence="1">
    <location>
        <begin position="406"/>
        <end position="486"/>
    </location>
</feature>
<feature type="compositionally biased region" description="Basic and acidic residues" evidence="1">
    <location>
        <begin position="864"/>
        <end position="877"/>
    </location>
</feature>
<feature type="compositionally biased region" description="Polar residues" evidence="1">
    <location>
        <begin position="583"/>
        <end position="594"/>
    </location>
</feature>
<feature type="compositionally biased region" description="Polar residues" evidence="1">
    <location>
        <begin position="344"/>
        <end position="359"/>
    </location>
</feature>
<feature type="domain" description="BRCT" evidence="2">
    <location>
        <begin position="908"/>
        <end position="1018"/>
    </location>
</feature>
<feature type="compositionally biased region" description="Low complexity" evidence="1">
    <location>
        <begin position="211"/>
        <end position="225"/>
    </location>
</feature>
<dbReference type="PANTHER" id="PTHR14625">
    <property type="entry name" value="MICROCEPHALIN"/>
    <property type="match status" value="1"/>
</dbReference>
<feature type="compositionally biased region" description="Basic and acidic residues" evidence="1">
    <location>
        <begin position="1095"/>
        <end position="1111"/>
    </location>
</feature>
<dbReference type="GO" id="GO:0003677">
    <property type="term" value="F:DNA binding"/>
    <property type="evidence" value="ECO:0007669"/>
    <property type="project" value="InterPro"/>
</dbReference>
<gene>
    <name evidence="3" type="ORF">QBC33DRAFT_539275</name>
</gene>
<dbReference type="PANTHER" id="PTHR14625:SF3">
    <property type="entry name" value="MICROCEPHALIN"/>
    <property type="match status" value="1"/>
</dbReference>
<name>A0AAJ0BZ38_9PEZI</name>
<dbReference type="InterPro" id="IPR036420">
    <property type="entry name" value="BRCT_dom_sf"/>
</dbReference>
<keyword evidence="4" id="KW-1185">Reference proteome</keyword>
<dbReference type="AlphaFoldDB" id="A0AAJ0BZ38"/>
<feature type="region of interest" description="Disordered" evidence="1">
    <location>
        <begin position="818"/>
        <end position="840"/>
    </location>
</feature>
<protein>
    <recommendedName>
        <fullName evidence="2">BRCT domain-containing protein</fullName>
    </recommendedName>
</protein>
<dbReference type="GO" id="GO:0000278">
    <property type="term" value="P:mitotic cell cycle"/>
    <property type="evidence" value="ECO:0007669"/>
    <property type="project" value="TreeGrafter"/>
</dbReference>
<dbReference type="RefSeq" id="XP_060283337.1">
    <property type="nucleotide sequence ID" value="XM_060427977.1"/>
</dbReference>
<dbReference type="EMBL" id="MU839009">
    <property type="protein sequence ID" value="KAK1767124.1"/>
    <property type="molecule type" value="Genomic_DNA"/>
</dbReference>
<feature type="compositionally biased region" description="Low complexity" evidence="1">
    <location>
        <begin position="184"/>
        <end position="202"/>
    </location>
</feature>
<dbReference type="GeneID" id="85311164"/>
<proteinExistence type="predicted"/>
<feature type="region of interest" description="Disordered" evidence="1">
    <location>
        <begin position="860"/>
        <end position="907"/>
    </location>
</feature>
<dbReference type="Pfam" id="PF02178">
    <property type="entry name" value="AT_hook"/>
    <property type="match status" value="2"/>
</dbReference>
<feature type="compositionally biased region" description="Low complexity" evidence="1">
    <location>
        <begin position="23"/>
        <end position="47"/>
    </location>
</feature>
<feature type="compositionally biased region" description="Acidic residues" evidence="1">
    <location>
        <begin position="1159"/>
        <end position="1168"/>
    </location>
</feature>
<evidence type="ECO:0000313" key="3">
    <source>
        <dbReference type="EMBL" id="KAK1767124.1"/>
    </source>
</evidence>
<dbReference type="InterPro" id="IPR017956">
    <property type="entry name" value="AT_hook_DNA-bd_motif"/>
</dbReference>